<dbReference type="Proteomes" id="UP000199051">
    <property type="component" value="Unassembled WGS sequence"/>
</dbReference>
<feature type="region of interest" description="Disordered" evidence="1">
    <location>
        <begin position="317"/>
        <end position="364"/>
    </location>
</feature>
<name>A0A1H9XD51_9PSEU</name>
<feature type="compositionally biased region" description="Pro residues" evidence="1">
    <location>
        <begin position="209"/>
        <end position="226"/>
    </location>
</feature>
<evidence type="ECO:0000256" key="1">
    <source>
        <dbReference type="SAM" id="MobiDB-lite"/>
    </source>
</evidence>
<dbReference type="SUPFAM" id="SSF140459">
    <property type="entry name" value="PE/PPE dimer-like"/>
    <property type="match status" value="1"/>
</dbReference>
<dbReference type="EMBL" id="FOGI01000014">
    <property type="protein sequence ID" value="SES44128.1"/>
    <property type="molecule type" value="Genomic_DNA"/>
</dbReference>
<evidence type="ECO:0000313" key="3">
    <source>
        <dbReference type="Proteomes" id="UP000199051"/>
    </source>
</evidence>
<reference evidence="3" key="1">
    <citation type="submission" date="2016-10" db="EMBL/GenBank/DDBJ databases">
        <authorList>
            <person name="Varghese N."/>
            <person name="Submissions S."/>
        </authorList>
    </citation>
    <scope>NUCLEOTIDE SEQUENCE [LARGE SCALE GENOMIC DNA]</scope>
    <source>
        <strain evidence="3">DSM 44260</strain>
    </source>
</reference>
<organism evidence="2 3">
    <name type="scientific">Actinokineospora terrae</name>
    <dbReference type="NCBI Taxonomy" id="155974"/>
    <lineage>
        <taxon>Bacteria</taxon>
        <taxon>Bacillati</taxon>
        <taxon>Actinomycetota</taxon>
        <taxon>Actinomycetes</taxon>
        <taxon>Pseudonocardiales</taxon>
        <taxon>Pseudonocardiaceae</taxon>
        <taxon>Actinokineospora</taxon>
    </lineage>
</organism>
<sequence>MVMQRHGYDRYVTGGVVWEKYTLEQLIKMVQESASAPELQQLAQEWREAGDQVSAAAGVLGEALGQLMEFWAGTAAEQARQDVELNARWVADLGETAHDIGPSIEEAANALKAVQAAMPEIPAEPAVPPALAADSAARGLDAGGPLVSAVNGTAAGTESAFAADQKVAELKARAVEAMRRFEGAVIGIDQSTPRFAEPVSDSGPGVTEPTPPPTAPPSQTPPPPISADPVQRWEDLTKGDPSTTAQGFGDGGGSAGGYSGGGGLSAAPVGADAGRGPLQYGGSVGATEALTGNNPRPAVPAAGMAASAGAAGGGTGMGGGMPMGGAMGGGQGGEGGADHRRRYPYDGEDPFLLDQKASPPVIGL</sequence>
<dbReference type="InterPro" id="IPR038332">
    <property type="entry name" value="PPE_sf"/>
</dbReference>
<dbReference type="STRING" id="155974.SAMN04487818_114101"/>
<dbReference type="Gene3D" id="1.20.1260.20">
    <property type="entry name" value="PPE superfamily"/>
    <property type="match status" value="1"/>
</dbReference>
<gene>
    <name evidence="2" type="ORF">SAMN04487818_114101</name>
</gene>
<proteinExistence type="predicted"/>
<feature type="region of interest" description="Disordered" evidence="1">
    <location>
        <begin position="192"/>
        <end position="256"/>
    </location>
</feature>
<dbReference type="RefSeq" id="WP_177215838.1">
    <property type="nucleotide sequence ID" value="NZ_FOGI01000014.1"/>
</dbReference>
<evidence type="ECO:0000313" key="2">
    <source>
        <dbReference type="EMBL" id="SES44128.1"/>
    </source>
</evidence>
<dbReference type="AlphaFoldDB" id="A0A1H9XD51"/>
<accession>A0A1H9XD51</accession>
<feature type="compositionally biased region" description="Gly residues" evidence="1">
    <location>
        <begin position="317"/>
        <end position="335"/>
    </location>
</feature>
<keyword evidence="3" id="KW-1185">Reference proteome</keyword>
<protein>
    <submittedName>
        <fullName evidence="2">PPE family protein</fullName>
    </submittedName>
</protein>